<dbReference type="InterPro" id="IPR001307">
    <property type="entry name" value="Thiosulphate_STrfase_CS"/>
</dbReference>
<dbReference type="EMBL" id="JAEQNB010000001">
    <property type="protein sequence ID" value="MBL0386345.1"/>
    <property type="molecule type" value="Genomic_DNA"/>
</dbReference>
<accession>A0ABS1J823</accession>
<keyword evidence="3" id="KW-1185">Reference proteome</keyword>
<dbReference type="InterPro" id="IPR036873">
    <property type="entry name" value="Rhodanese-like_dom_sf"/>
</dbReference>
<dbReference type="PROSITE" id="PS00380">
    <property type="entry name" value="RHODANESE_1"/>
    <property type="match status" value="1"/>
</dbReference>
<dbReference type="PROSITE" id="PS50206">
    <property type="entry name" value="RHODANESE_3"/>
    <property type="match status" value="1"/>
</dbReference>
<name>A0ABS1J823_9BACL</name>
<dbReference type="SMART" id="SM00450">
    <property type="entry name" value="RHOD"/>
    <property type="match status" value="1"/>
</dbReference>
<evidence type="ECO:0000313" key="2">
    <source>
        <dbReference type="EMBL" id="MBL0386345.1"/>
    </source>
</evidence>
<comment type="caution">
    <text evidence="2">The sequence shown here is derived from an EMBL/GenBank/DDBJ whole genome shotgun (WGS) entry which is preliminary data.</text>
</comment>
<proteinExistence type="predicted"/>
<dbReference type="SUPFAM" id="SSF52821">
    <property type="entry name" value="Rhodanese/Cell cycle control phosphatase"/>
    <property type="match status" value="1"/>
</dbReference>
<evidence type="ECO:0000313" key="3">
    <source>
        <dbReference type="Proteomes" id="UP000602284"/>
    </source>
</evidence>
<dbReference type="Pfam" id="PF00581">
    <property type="entry name" value="Rhodanese"/>
    <property type="match status" value="1"/>
</dbReference>
<evidence type="ECO:0000259" key="1">
    <source>
        <dbReference type="PROSITE" id="PS50206"/>
    </source>
</evidence>
<protein>
    <submittedName>
        <fullName evidence="2">Rhodanese-like domain-containing protein</fullName>
    </submittedName>
</protein>
<dbReference type="RefSeq" id="WP_201632535.1">
    <property type="nucleotide sequence ID" value="NZ_JAEQNB010000001.1"/>
</dbReference>
<gene>
    <name evidence="2" type="ORF">JJB07_06765</name>
</gene>
<dbReference type="PANTHER" id="PTHR43031:SF1">
    <property type="entry name" value="PYRIDINE NUCLEOTIDE-DISULPHIDE OXIDOREDUCTASE"/>
    <property type="match status" value="1"/>
</dbReference>
<dbReference type="InterPro" id="IPR050229">
    <property type="entry name" value="GlpE_sulfurtransferase"/>
</dbReference>
<reference evidence="2 3" key="1">
    <citation type="submission" date="2021-01" db="EMBL/GenBank/DDBJ databases">
        <title>Tumebacillus sp. strain ITR2 16S ribosomal RNA gene Genome sequencing and assembly.</title>
        <authorList>
            <person name="Kang M."/>
        </authorList>
    </citation>
    <scope>NUCLEOTIDE SEQUENCE [LARGE SCALE GENOMIC DNA]</scope>
    <source>
        <strain evidence="2 3">ITR2</strain>
    </source>
</reference>
<feature type="domain" description="Rhodanese" evidence="1">
    <location>
        <begin position="45"/>
        <end position="131"/>
    </location>
</feature>
<dbReference type="Gene3D" id="3.40.250.10">
    <property type="entry name" value="Rhodanese-like domain"/>
    <property type="match status" value="1"/>
</dbReference>
<dbReference type="PANTHER" id="PTHR43031">
    <property type="entry name" value="FAD-DEPENDENT OXIDOREDUCTASE"/>
    <property type="match status" value="1"/>
</dbReference>
<dbReference type="Proteomes" id="UP000602284">
    <property type="component" value="Unassembled WGS sequence"/>
</dbReference>
<organism evidence="2 3">
    <name type="scientific">Tumebacillus amylolyticus</name>
    <dbReference type="NCBI Taxonomy" id="2801339"/>
    <lineage>
        <taxon>Bacteria</taxon>
        <taxon>Bacillati</taxon>
        <taxon>Bacillota</taxon>
        <taxon>Bacilli</taxon>
        <taxon>Bacillales</taxon>
        <taxon>Alicyclobacillaceae</taxon>
        <taxon>Tumebacillus</taxon>
    </lineage>
</organism>
<sequence>MYESKTLAHPAADPQDANRYFLTKLSLETDVADVIVDLQNGPLPYVLLDARSTAHFEAGHVPGAVSLPQTQITAETTAHFDRQRLIVTYCWGPACNGATKAAAKLSALGFQVKEMIGGFEYWQKEGGPVAYQ</sequence>
<dbReference type="InterPro" id="IPR001763">
    <property type="entry name" value="Rhodanese-like_dom"/>
</dbReference>